<dbReference type="InterPro" id="IPR001841">
    <property type="entry name" value="Znf_RING"/>
</dbReference>
<organism evidence="6 7">
    <name type="scientific">Neogobius melanostomus</name>
    <name type="common">round goby</name>
    <dbReference type="NCBI Taxonomy" id="47308"/>
    <lineage>
        <taxon>Eukaryota</taxon>
        <taxon>Metazoa</taxon>
        <taxon>Chordata</taxon>
        <taxon>Craniata</taxon>
        <taxon>Vertebrata</taxon>
        <taxon>Euteleostomi</taxon>
        <taxon>Actinopterygii</taxon>
        <taxon>Neopterygii</taxon>
        <taxon>Teleostei</taxon>
        <taxon>Neoteleostei</taxon>
        <taxon>Acanthomorphata</taxon>
        <taxon>Gobiaria</taxon>
        <taxon>Gobiiformes</taxon>
        <taxon>Gobioidei</taxon>
        <taxon>Gobiidae</taxon>
        <taxon>Benthophilinae</taxon>
        <taxon>Neogobiini</taxon>
        <taxon>Neogobius</taxon>
    </lineage>
</organism>
<dbReference type="Pfam" id="PF13445">
    <property type="entry name" value="zf-RING_UBOX"/>
    <property type="match status" value="1"/>
</dbReference>
<dbReference type="Proteomes" id="UP000694523">
    <property type="component" value="Unplaced"/>
</dbReference>
<keyword evidence="2 4" id="KW-0863">Zinc-finger</keyword>
<dbReference type="Gene3D" id="3.30.40.10">
    <property type="entry name" value="Zinc/RING finger domain, C3HC4 (zinc finger)"/>
    <property type="match status" value="1"/>
</dbReference>
<reference evidence="6" key="1">
    <citation type="submission" date="2025-08" db="UniProtKB">
        <authorList>
            <consortium name="Ensembl"/>
        </authorList>
    </citation>
    <scope>IDENTIFICATION</scope>
</reference>
<dbReference type="Ensembl" id="ENSNMLT00000046095.1">
    <property type="protein sequence ID" value="ENSNMLP00000041468.1"/>
    <property type="gene ID" value="ENSNMLG00000025389.1"/>
</dbReference>
<keyword evidence="3" id="KW-0862">Zinc</keyword>
<evidence type="ECO:0000256" key="1">
    <source>
        <dbReference type="ARBA" id="ARBA00022723"/>
    </source>
</evidence>
<keyword evidence="7" id="KW-1185">Reference proteome</keyword>
<dbReference type="InterPro" id="IPR013083">
    <property type="entry name" value="Znf_RING/FYVE/PHD"/>
</dbReference>
<evidence type="ECO:0000259" key="5">
    <source>
        <dbReference type="PROSITE" id="PS50089"/>
    </source>
</evidence>
<dbReference type="InterPro" id="IPR051051">
    <property type="entry name" value="E3_ubiq-ligase_TRIM/RNF"/>
</dbReference>
<dbReference type="SUPFAM" id="SSF57850">
    <property type="entry name" value="RING/U-box"/>
    <property type="match status" value="1"/>
</dbReference>
<proteinExistence type="predicted"/>
<feature type="domain" description="RING-type" evidence="5">
    <location>
        <begin position="13"/>
        <end position="39"/>
    </location>
</feature>
<dbReference type="GO" id="GO:0008270">
    <property type="term" value="F:zinc ion binding"/>
    <property type="evidence" value="ECO:0007669"/>
    <property type="project" value="UniProtKB-KW"/>
</dbReference>
<keyword evidence="1" id="KW-0479">Metal-binding</keyword>
<dbReference type="InterPro" id="IPR017907">
    <property type="entry name" value="Znf_RING_CS"/>
</dbReference>
<evidence type="ECO:0000256" key="2">
    <source>
        <dbReference type="ARBA" id="ARBA00022771"/>
    </source>
</evidence>
<sequence length="47" mass="5353">MDSRTVKTEQFLCSICLEVFSEPVSTPCGHNFCKCCISQHWASQQRS</sequence>
<evidence type="ECO:0000313" key="7">
    <source>
        <dbReference type="Proteomes" id="UP000694523"/>
    </source>
</evidence>
<dbReference type="PANTHER" id="PTHR25465:SF49">
    <property type="entry name" value="BLOODTHIRSTY-RELATED GENE FAMILY, MEMBER 1-RELATED"/>
    <property type="match status" value="1"/>
</dbReference>
<dbReference type="InterPro" id="IPR027370">
    <property type="entry name" value="Znf-RING_euk"/>
</dbReference>
<accession>A0A8C6V2K0</accession>
<reference evidence="6" key="2">
    <citation type="submission" date="2025-09" db="UniProtKB">
        <authorList>
            <consortium name="Ensembl"/>
        </authorList>
    </citation>
    <scope>IDENTIFICATION</scope>
</reference>
<dbReference type="PROSITE" id="PS50089">
    <property type="entry name" value="ZF_RING_2"/>
    <property type="match status" value="1"/>
</dbReference>
<dbReference type="PANTHER" id="PTHR25465">
    <property type="entry name" value="B-BOX DOMAIN CONTAINING"/>
    <property type="match status" value="1"/>
</dbReference>
<name>A0A8C6V2K0_9GOBI</name>
<dbReference type="AlphaFoldDB" id="A0A8C6V2K0"/>
<evidence type="ECO:0000256" key="3">
    <source>
        <dbReference type="ARBA" id="ARBA00022833"/>
    </source>
</evidence>
<dbReference type="PROSITE" id="PS00518">
    <property type="entry name" value="ZF_RING_1"/>
    <property type="match status" value="1"/>
</dbReference>
<evidence type="ECO:0000313" key="6">
    <source>
        <dbReference type="Ensembl" id="ENSNMLP00000041468.1"/>
    </source>
</evidence>
<evidence type="ECO:0000256" key="4">
    <source>
        <dbReference type="PROSITE-ProRule" id="PRU00175"/>
    </source>
</evidence>
<protein>
    <recommendedName>
        <fullName evidence="5">RING-type domain-containing protein</fullName>
    </recommendedName>
</protein>